<dbReference type="AlphaFoldDB" id="A0AAW2W8L0"/>
<comment type="similarity">
    <text evidence="2 8">Belongs to the V-ATPase 116 kDa subunit family.</text>
</comment>
<keyword evidence="5 8" id="KW-1133">Transmembrane helix</keyword>
<feature type="transmembrane region" description="Helical" evidence="8">
    <location>
        <begin position="136"/>
        <end position="159"/>
    </location>
</feature>
<feature type="transmembrane region" description="Helical" evidence="8">
    <location>
        <begin position="43"/>
        <end position="64"/>
    </location>
</feature>
<keyword evidence="4 8" id="KW-0812">Transmembrane</keyword>
<comment type="caution">
    <text evidence="8">Lacks conserved residue(s) required for the propagation of feature annotation.</text>
</comment>
<evidence type="ECO:0000256" key="2">
    <source>
        <dbReference type="ARBA" id="ARBA00009904"/>
    </source>
</evidence>
<dbReference type="GO" id="GO:0016471">
    <property type="term" value="C:vacuolar proton-transporting V-type ATPase complex"/>
    <property type="evidence" value="ECO:0007669"/>
    <property type="project" value="TreeGrafter"/>
</dbReference>
<comment type="caution">
    <text evidence="9">The sequence shown here is derived from an EMBL/GenBank/DDBJ whole genome shotgun (WGS) entry which is preliminary data.</text>
</comment>
<evidence type="ECO:0000256" key="6">
    <source>
        <dbReference type="ARBA" id="ARBA00023065"/>
    </source>
</evidence>
<name>A0AAW2W8L0_SESRA</name>
<dbReference type="GO" id="GO:0046961">
    <property type="term" value="F:proton-transporting ATPase activity, rotational mechanism"/>
    <property type="evidence" value="ECO:0007669"/>
    <property type="project" value="InterPro"/>
</dbReference>
<evidence type="ECO:0000256" key="7">
    <source>
        <dbReference type="ARBA" id="ARBA00023136"/>
    </source>
</evidence>
<accession>A0AAW2W8L0</accession>
<organism evidence="9">
    <name type="scientific">Sesamum radiatum</name>
    <name type="common">Black benniseed</name>
    <dbReference type="NCBI Taxonomy" id="300843"/>
    <lineage>
        <taxon>Eukaryota</taxon>
        <taxon>Viridiplantae</taxon>
        <taxon>Streptophyta</taxon>
        <taxon>Embryophyta</taxon>
        <taxon>Tracheophyta</taxon>
        <taxon>Spermatophyta</taxon>
        <taxon>Magnoliopsida</taxon>
        <taxon>eudicotyledons</taxon>
        <taxon>Gunneridae</taxon>
        <taxon>Pentapetalae</taxon>
        <taxon>asterids</taxon>
        <taxon>lamiids</taxon>
        <taxon>Lamiales</taxon>
        <taxon>Pedaliaceae</taxon>
        <taxon>Sesamum</taxon>
    </lineage>
</organism>
<dbReference type="PANTHER" id="PTHR11629">
    <property type="entry name" value="VACUOLAR PROTON ATPASES"/>
    <property type="match status" value="1"/>
</dbReference>
<dbReference type="GO" id="GO:0051117">
    <property type="term" value="F:ATPase binding"/>
    <property type="evidence" value="ECO:0007669"/>
    <property type="project" value="TreeGrafter"/>
</dbReference>
<comment type="function">
    <text evidence="8">Essential component of the vacuolar proton pump (V-ATPase), a multimeric enzyme that catalyzes the translocation of protons across the membranes. Required for assembly and activity of the V-ATPase.</text>
</comment>
<dbReference type="GO" id="GO:0007035">
    <property type="term" value="P:vacuolar acidification"/>
    <property type="evidence" value="ECO:0007669"/>
    <property type="project" value="TreeGrafter"/>
</dbReference>
<reference evidence="9" key="1">
    <citation type="submission" date="2020-06" db="EMBL/GenBank/DDBJ databases">
        <authorList>
            <person name="Li T."/>
            <person name="Hu X."/>
            <person name="Zhang T."/>
            <person name="Song X."/>
            <person name="Zhang H."/>
            <person name="Dai N."/>
            <person name="Sheng W."/>
            <person name="Hou X."/>
            <person name="Wei L."/>
        </authorList>
    </citation>
    <scope>NUCLEOTIDE SEQUENCE</scope>
    <source>
        <strain evidence="9">G02</strain>
        <tissue evidence="9">Leaf</tissue>
    </source>
</reference>
<evidence type="ECO:0000256" key="8">
    <source>
        <dbReference type="RuleBase" id="RU361189"/>
    </source>
</evidence>
<proteinExistence type="inferred from homology"/>
<gene>
    <name evidence="9" type="ORF">Sradi_0356400</name>
</gene>
<dbReference type="PANTHER" id="PTHR11629:SF72">
    <property type="entry name" value="V-TYPE PROTON ATPASE SUBUNIT A1"/>
    <property type="match status" value="1"/>
</dbReference>
<evidence type="ECO:0000256" key="4">
    <source>
        <dbReference type="ARBA" id="ARBA00022692"/>
    </source>
</evidence>
<protein>
    <recommendedName>
        <fullName evidence="8">V-type proton ATPase subunit a</fullName>
    </recommendedName>
</protein>
<dbReference type="InterPro" id="IPR002490">
    <property type="entry name" value="V-ATPase_116kDa_su"/>
</dbReference>
<evidence type="ECO:0000256" key="3">
    <source>
        <dbReference type="ARBA" id="ARBA00022448"/>
    </source>
</evidence>
<evidence type="ECO:0000313" key="9">
    <source>
        <dbReference type="EMBL" id="KAL0436485.1"/>
    </source>
</evidence>
<keyword evidence="3 8" id="KW-0813">Transport</keyword>
<sequence>MFGDWGHGICLLLGALFLIAREKKLGSQKLGSFMEMLFGGRYVLLLMSLFSIYCGLIYNEFFSVPFHIFGSSAYRCRDITCRYQFVPQMIFLNSLFGYLSLLIIIKWCTGSQADLYHVMIYMFLSPFEDLGENKLFWGQSVLQVILLLLAVIAVPWMLFPKPFILKRLHTECERRTVSTTPRRRLAPWAYTSLFTGWSSLQGASLHLGVVDLVVRDSRPKN</sequence>
<keyword evidence="7 8" id="KW-0472">Membrane</keyword>
<feature type="transmembrane region" description="Helical" evidence="8">
    <location>
        <begin position="85"/>
        <end position="105"/>
    </location>
</feature>
<evidence type="ECO:0000256" key="5">
    <source>
        <dbReference type="ARBA" id="ARBA00022989"/>
    </source>
</evidence>
<dbReference type="GO" id="GO:0033179">
    <property type="term" value="C:proton-transporting V-type ATPase, V0 domain"/>
    <property type="evidence" value="ECO:0007669"/>
    <property type="project" value="InterPro"/>
</dbReference>
<keyword evidence="6 8" id="KW-0406">Ion transport</keyword>
<dbReference type="Pfam" id="PF01496">
    <property type="entry name" value="V_ATPase_I"/>
    <property type="match status" value="2"/>
</dbReference>
<reference evidence="9" key="2">
    <citation type="journal article" date="2024" name="Plant">
        <title>Genomic evolution and insights into agronomic trait innovations of Sesamum species.</title>
        <authorList>
            <person name="Miao H."/>
            <person name="Wang L."/>
            <person name="Qu L."/>
            <person name="Liu H."/>
            <person name="Sun Y."/>
            <person name="Le M."/>
            <person name="Wang Q."/>
            <person name="Wei S."/>
            <person name="Zheng Y."/>
            <person name="Lin W."/>
            <person name="Duan Y."/>
            <person name="Cao H."/>
            <person name="Xiong S."/>
            <person name="Wang X."/>
            <person name="Wei L."/>
            <person name="Li C."/>
            <person name="Ma Q."/>
            <person name="Ju M."/>
            <person name="Zhao R."/>
            <person name="Li G."/>
            <person name="Mu C."/>
            <person name="Tian Q."/>
            <person name="Mei H."/>
            <person name="Zhang T."/>
            <person name="Gao T."/>
            <person name="Zhang H."/>
        </authorList>
    </citation>
    <scope>NUCLEOTIDE SEQUENCE</scope>
    <source>
        <strain evidence="9">G02</strain>
    </source>
</reference>
<comment type="subcellular location">
    <subcellularLocation>
        <location evidence="1">Membrane</location>
        <topology evidence="1">Multi-pass membrane protein</topology>
    </subcellularLocation>
</comment>
<dbReference type="EMBL" id="JACGWJ010000002">
    <property type="protein sequence ID" value="KAL0436485.1"/>
    <property type="molecule type" value="Genomic_DNA"/>
</dbReference>
<keyword evidence="8" id="KW-0375">Hydrogen ion transport</keyword>
<evidence type="ECO:0000256" key="1">
    <source>
        <dbReference type="ARBA" id="ARBA00004141"/>
    </source>
</evidence>